<gene>
    <name evidence="1" type="ORF">BDR25DRAFT_306884</name>
</gene>
<sequence>MASSATPTIEPKKAAATKDSKLGAPKLDQPQLQAGGGTPSGCTITANAVDYLSPLVSRYAKFIHEELCKTHGLGTKDGVTKWLIQEQTASDKDKDADLLKDGSFSHFAHYLTCGAANVMKAVGPVDCSYPISNYFISSSHNTYLTGNQLSSESSVDPYRNVLLRGCRCVEIDVWDGEQPSSSSSEDEAARIGARKIKKEKPEMGIRKRLELRFGRKGSPPHEENQKAPSSSKAEGSAEKIQPWKSSSSFRAEPRVLHGYTLTKDTPFRAVCATIRDYAFIASNLPVIISLEVHTSPGQQEIMADIMTEYWKGMLVDLPIDPSQKSENITLPSLKELEKKILVKVKYTPPQPAEAEAQPSTLQAPATLTKSASAESMTSSSTSSGEVPEVEKKPAAPKAKIAEALGRLGIYTRSYHFKSLDQPEAKIPTHVFSLSEKSLMEVHETQPAALFKHNKNFFMRAYPKGLRLNSSNLDPSIFWRTGVQIVALNWQKWDAGMMLNEAMFAGTNGWVLKPEGYRSTSRETTQKTAVPHHNLDLSIEFFAGQDIPLSPEDDPKGFKPYVKIELHVEKNEERDGQPIPGGGKSKGGDFKKKTKTQRTTHPDFGREIVKFEGIKGVTEELTFVRFKVMDDERLRDDLTAWACFRLDRLQPGIRMIHLYDADGVITKGVLFVRIKKTISAAK</sequence>
<proteinExistence type="predicted"/>
<evidence type="ECO:0000313" key="2">
    <source>
        <dbReference type="Proteomes" id="UP000799755"/>
    </source>
</evidence>
<dbReference type="Proteomes" id="UP000799755">
    <property type="component" value="Unassembled WGS sequence"/>
</dbReference>
<comment type="caution">
    <text evidence="1">The sequence shown here is derived from an EMBL/GenBank/DDBJ whole genome shotgun (WGS) entry which is preliminary data.</text>
</comment>
<evidence type="ECO:0000313" key="1">
    <source>
        <dbReference type="EMBL" id="KAF2465028.1"/>
    </source>
</evidence>
<organism evidence="1 2">
    <name type="scientific">Lindgomyces ingoldianus</name>
    <dbReference type="NCBI Taxonomy" id="673940"/>
    <lineage>
        <taxon>Eukaryota</taxon>
        <taxon>Fungi</taxon>
        <taxon>Dikarya</taxon>
        <taxon>Ascomycota</taxon>
        <taxon>Pezizomycotina</taxon>
        <taxon>Dothideomycetes</taxon>
        <taxon>Pleosporomycetidae</taxon>
        <taxon>Pleosporales</taxon>
        <taxon>Lindgomycetaceae</taxon>
        <taxon>Lindgomyces</taxon>
    </lineage>
</organism>
<keyword evidence="2" id="KW-1185">Reference proteome</keyword>
<dbReference type="EMBL" id="MU003532">
    <property type="protein sequence ID" value="KAF2465028.1"/>
    <property type="molecule type" value="Genomic_DNA"/>
</dbReference>
<accession>A0ACB6QDI2</accession>
<protein>
    <submittedName>
        <fullName evidence="1">PLC-like phosphodiesterase</fullName>
    </submittedName>
</protein>
<reference evidence="1" key="1">
    <citation type="journal article" date="2020" name="Stud. Mycol.">
        <title>101 Dothideomycetes genomes: a test case for predicting lifestyles and emergence of pathogens.</title>
        <authorList>
            <person name="Haridas S."/>
            <person name="Albert R."/>
            <person name="Binder M."/>
            <person name="Bloem J."/>
            <person name="Labutti K."/>
            <person name="Salamov A."/>
            <person name="Andreopoulos B."/>
            <person name="Baker S."/>
            <person name="Barry K."/>
            <person name="Bills G."/>
            <person name="Bluhm B."/>
            <person name="Cannon C."/>
            <person name="Castanera R."/>
            <person name="Culley D."/>
            <person name="Daum C."/>
            <person name="Ezra D."/>
            <person name="Gonzalez J."/>
            <person name="Henrissat B."/>
            <person name="Kuo A."/>
            <person name="Liang C."/>
            <person name="Lipzen A."/>
            <person name="Lutzoni F."/>
            <person name="Magnuson J."/>
            <person name="Mondo S."/>
            <person name="Nolan M."/>
            <person name="Ohm R."/>
            <person name="Pangilinan J."/>
            <person name="Park H.-J."/>
            <person name="Ramirez L."/>
            <person name="Alfaro M."/>
            <person name="Sun H."/>
            <person name="Tritt A."/>
            <person name="Yoshinaga Y."/>
            <person name="Zwiers L.-H."/>
            <person name="Turgeon B."/>
            <person name="Goodwin S."/>
            <person name="Spatafora J."/>
            <person name="Crous P."/>
            <person name="Grigoriev I."/>
        </authorList>
    </citation>
    <scope>NUCLEOTIDE SEQUENCE</scope>
    <source>
        <strain evidence="1">ATCC 200398</strain>
    </source>
</reference>
<name>A0ACB6QDI2_9PLEO</name>